<comment type="similarity">
    <text evidence="2">Belongs to the type III secretion exporter family.</text>
</comment>
<evidence type="ECO:0000256" key="5">
    <source>
        <dbReference type="ARBA" id="ARBA00022475"/>
    </source>
</evidence>
<evidence type="ECO:0000256" key="4">
    <source>
        <dbReference type="ARBA" id="ARBA00022448"/>
    </source>
</evidence>
<evidence type="ECO:0000256" key="1">
    <source>
        <dbReference type="ARBA" id="ARBA00004651"/>
    </source>
</evidence>
<evidence type="ECO:0000256" key="14">
    <source>
        <dbReference type="SAM" id="Phobius"/>
    </source>
</evidence>
<comment type="function">
    <text evidence="12">Required for formation of the rod structure in the basal body of the flagellar apparatus. Together with FliI and FliH, may constitute the export apparatus of flagellin.</text>
</comment>
<keyword evidence="4" id="KW-0813">Transport</keyword>
<keyword evidence="6 14" id="KW-0812">Transmembrane</keyword>
<dbReference type="InterPro" id="IPR006135">
    <property type="entry name" value="T3SS_substrate_exporter"/>
</dbReference>
<dbReference type="InterPro" id="IPR029025">
    <property type="entry name" value="T3SS_substrate_exporter_C"/>
</dbReference>
<reference evidence="15" key="1">
    <citation type="submission" date="2023-01" db="EMBL/GenBank/DDBJ databases">
        <title>Xenophilus mangrovi sp. nov., isolated from soil of Mangrove nature reserve.</title>
        <authorList>
            <person name="Xu S."/>
            <person name="Liu Z."/>
            <person name="Xu Y."/>
        </authorList>
    </citation>
    <scope>NUCLEOTIDE SEQUENCE</scope>
    <source>
        <strain evidence="15">YW8</strain>
    </source>
</reference>
<organism evidence="15 16">
    <name type="scientific">Xenophilus arseniciresistens</name>
    <dbReference type="NCBI Taxonomy" id="1283306"/>
    <lineage>
        <taxon>Bacteria</taxon>
        <taxon>Pseudomonadati</taxon>
        <taxon>Pseudomonadota</taxon>
        <taxon>Betaproteobacteria</taxon>
        <taxon>Burkholderiales</taxon>
        <taxon>Comamonadaceae</taxon>
        <taxon>Xenophilus</taxon>
    </lineage>
</organism>
<keyword evidence="5" id="KW-1003">Cell membrane</keyword>
<dbReference type="GO" id="GO:0005886">
    <property type="term" value="C:plasma membrane"/>
    <property type="evidence" value="ECO:0007669"/>
    <property type="project" value="UniProtKB-SubCell"/>
</dbReference>
<evidence type="ECO:0000256" key="3">
    <source>
        <dbReference type="ARBA" id="ARBA00021622"/>
    </source>
</evidence>
<evidence type="ECO:0000256" key="7">
    <source>
        <dbReference type="ARBA" id="ARBA00022795"/>
    </source>
</evidence>
<feature type="region of interest" description="Disordered" evidence="13">
    <location>
        <begin position="358"/>
        <end position="385"/>
    </location>
</feature>
<sequence>MESSSQDKQLPATQRKLDQARKEGQVARSRDLSHLAVVGTGAVALLLLAPTAFEQTRRALAAALRFNAHALASPETMVERLSQLAGLGLLLCVVFGGIVVLAAVFSAVAAGGWVLTTQPLVPRLSKLNPLNGLSKLFSKQQLATVAKLVFMSALLAAVGWFFVKGSIHELVRLVLQPSAASLAMVGDWLVSGLGLCLLILLIAALVDVPLQGHFHRSRLRMSHQEVKQEHKESDGNPHIKGRLRVAAREIAQRASITAVPKADFILMNPTHYAVALRYDDATMNAPHAISKGADLLAMRIREIATEHRIPVVQAPMLARALFAHAELDQPIPASLYTAVAQVMAYVYRLKASLRGEGPTPLELPQPHVPPELDPHHHPAKKGQPA</sequence>
<dbReference type="AlphaFoldDB" id="A0AAE3N635"/>
<evidence type="ECO:0000256" key="2">
    <source>
        <dbReference type="ARBA" id="ARBA00010690"/>
    </source>
</evidence>
<evidence type="ECO:0000256" key="12">
    <source>
        <dbReference type="ARBA" id="ARBA00025078"/>
    </source>
</evidence>
<evidence type="ECO:0000256" key="13">
    <source>
        <dbReference type="SAM" id="MobiDB-lite"/>
    </source>
</evidence>
<feature type="region of interest" description="Disordered" evidence="13">
    <location>
        <begin position="1"/>
        <end position="23"/>
    </location>
</feature>
<dbReference type="GO" id="GO:0044781">
    <property type="term" value="P:bacterial-type flagellum organization"/>
    <property type="evidence" value="ECO:0007669"/>
    <property type="project" value="UniProtKB-KW"/>
</dbReference>
<comment type="caution">
    <text evidence="15">The sequence shown here is derived from an EMBL/GenBank/DDBJ whole genome shotgun (WGS) entry which is preliminary data.</text>
</comment>
<evidence type="ECO:0000256" key="9">
    <source>
        <dbReference type="ARBA" id="ARBA00022989"/>
    </source>
</evidence>
<dbReference type="SUPFAM" id="SSF160544">
    <property type="entry name" value="EscU C-terminal domain-like"/>
    <property type="match status" value="1"/>
</dbReference>
<feature type="transmembrane region" description="Helical" evidence="14">
    <location>
        <begin position="32"/>
        <end position="53"/>
    </location>
</feature>
<evidence type="ECO:0000256" key="8">
    <source>
        <dbReference type="ARBA" id="ARBA00022927"/>
    </source>
</evidence>
<feature type="transmembrane region" description="Helical" evidence="14">
    <location>
        <begin position="188"/>
        <end position="210"/>
    </location>
</feature>
<feature type="transmembrane region" description="Helical" evidence="14">
    <location>
        <begin position="87"/>
        <end position="116"/>
    </location>
</feature>
<evidence type="ECO:0000313" key="16">
    <source>
        <dbReference type="Proteomes" id="UP001212602"/>
    </source>
</evidence>
<evidence type="ECO:0000256" key="6">
    <source>
        <dbReference type="ARBA" id="ARBA00022692"/>
    </source>
</evidence>
<dbReference type="PANTHER" id="PTHR30531:SF12">
    <property type="entry name" value="FLAGELLAR BIOSYNTHETIC PROTEIN FLHB"/>
    <property type="match status" value="1"/>
</dbReference>
<accession>A0AAE3N635</accession>
<dbReference type="FunFam" id="3.40.1690.10:FF:000001">
    <property type="entry name" value="Flagellar biosynthetic protein FlhB"/>
    <property type="match status" value="1"/>
</dbReference>
<name>A0AAE3N635_9BURK</name>
<keyword evidence="7" id="KW-1005">Bacterial flagellum biogenesis</keyword>
<feature type="transmembrane region" description="Helical" evidence="14">
    <location>
        <begin position="142"/>
        <end position="163"/>
    </location>
</feature>
<gene>
    <name evidence="15" type="ORF">PGB34_02595</name>
</gene>
<dbReference type="PRINTS" id="PR00950">
    <property type="entry name" value="TYPE3IMSPROT"/>
</dbReference>
<dbReference type="Gene3D" id="3.40.1690.10">
    <property type="entry name" value="secretion proteins EscU"/>
    <property type="match status" value="1"/>
</dbReference>
<proteinExistence type="inferred from homology"/>
<evidence type="ECO:0000256" key="10">
    <source>
        <dbReference type="ARBA" id="ARBA00023136"/>
    </source>
</evidence>
<dbReference type="Pfam" id="PF01312">
    <property type="entry name" value="Bac_export_2"/>
    <property type="match status" value="1"/>
</dbReference>
<keyword evidence="8" id="KW-0653">Protein transport</keyword>
<dbReference type="PANTHER" id="PTHR30531">
    <property type="entry name" value="FLAGELLAR BIOSYNTHETIC PROTEIN FLHB"/>
    <property type="match status" value="1"/>
</dbReference>
<comment type="subcellular location">
    <subcellularLocation>
        <location evidence="1">Cell membrane</location>
        <topology evidence="1">Multi-pass membrane protein</topology>
    </subcellularLocation>
</comment>
<keyword evidence="16" id="KW-1185">Reference proteome</keyword>
<feature type="compositionally biased region" description="Polar residues" evidence="13">
    <location>
        <begin position="1"/>
        <end position="12"/>
    </location>
</feature>
<keyword evidence="10 14" id="KW-0472">Membrane</keyword>
<dbReference type="RefSeq" id="WP_271426503.1">
    <property type="nucleotide sequence ID" value="NZ_JAQIPB010000001.1"/>
</dbReference>
<dbReference type="EMBL" id="JAQIPB010000001">
    <property type="protein sequence ID" value="MDA7415243.1"/>
    <property type="molecule type" value="Genomic_DNA"/>
</dbReference>
<protein>
    <recommendedName>
        <fullName evidence="3">Flagellar biosynthetic protein FlhB</fullName>
    </recommendedName>
</protein>
<evidence type="ECO:0000313" key="15">
    <source>
        <dbReference type="EMBL" id="MDA7415243.1"/>
    </source>
</evidence>
<dbReference type="Gene3D" id="6.10.250.2080">
    <property type="match status" value="1"/>
</dbReference>
<dbReference type="Proteomes" id="UP001212602">
    <property type="component" value="Unassembled WGS sequence"/>
</dbReference>
<dbReference type="GO" id="GO:0009306">
    <property type="term" value="P:protein secretion"/>
    <property type="evidence" value="ECO:0007669"/>
    <property type="project" value="InterPro"/>
</dbReference>
<keyword evidence="9 14" id="KW-1133">Transmembrane helix</keyword>
<evidence type="ECO:0000256" key="11">
    <source>
        <dbReference type="ARBA" id="ARBA00023225"/>
    </source>
</evidence>
<keyword evidence="11" id="KW-1006">Bacterial flagellum protein export</keyword>